<gene>
    <name evidence="7" type="ORF">TPC1_13603</name>
</gene>
<dbReference type="EMBL" id="GDID01002687">
    <property type="protein sequence ID" value="JAP93919.1"/>
    <property type="molecule type" value="Transcribed_RNA"/>
</dbReference>
<sequence length="552" mass="65025">YEIDVLKMYQPYHKVFQQQVQEYLLQNTQYKTIREEQQKPYDEYRNQTVNDRLFSLEQSMQNICMSYYQLLLTNQILASITRQETTQLDYKYEICNLSFDGLIQQSNKLQHFVDMIRKDLQPEDEQEFKQLIFANKLQFMAPDSEQIVVNFDFDAIGLAVKQGTYQLYRNDWDRRARQATSVIDLVTSYRNQQQEQLNQLNAQKESLLKVLEPQLQLKNENQTIQTYIQTLRQKIEQIQPVEAQNLQIDLPEQLQELNFDQSELKAKNFALNSSSAQLKSTLQQIQIPDKQSLRDFAAQVEKQQIQQKITAESLRIENLKSDFDAKIQKPFLKYCEMIDLLWEATLDEPQGEKSKVDVVCEALEKIIEFEEPEHLEVQKCDRVTSVLDGVNAYEDQVLKCFFDIQEVKIDEMVQQANQLQLLEQKLKGELEEKYQKLEQSRSNAISNSKSTSILNQFTRKTDFIDEELTRKLAAKQKFMQEPRIDHAAMGKINIYKKYQNFYCHVCYNTVTYVLDCGHFFCKGCVDELNHKSSRTKKCYVCQKALVSDPIKL</sequence>
<evidence type="ECO:0000259" key="6">
    <source>
        <dbReference type="PROSITE" id="PS50089"/>
    </source>
</evidence>
<dbReference type="Gene3D" id="3.30.40.10">
    <property type="entry name" value="Zinc/RING finger domain, C3HC4 (zinc finger)"/>
    <property type="match status" value="1"/>
</dbReference>
<keyword evidence="3" id="KW-0862">Zinc</keyword>
<dbReference type="PROSITE" id="PS00518">
    <property type="entry name" value="ZF_RING_1"/>
    <property type="match status" value="1"/>
</dbReference>
<dbReference type="InterPro" id="IPR001841">
    <property type="entry name" value="Znf_RING"/>
</dbReference>
<dbReference type="GO" id="GO:0008270">
    <property type="term" value="F:zinc ion binding"/>
    <property type="evidence" value="ECO:0007669"/>
    <property type="project" value="UniProtKB-KW"/>
</dbReference>
<dbReference type="SMART" id="SM00184">
    <property type="entry name" value="RING"/>
    <property type="match status" value="1"/>
</dbReference>
<evidence type="ECO:0000313" key="7">
    <source>
        <dbReference type="EMBL" id="JAP93919.1"/>
    </source>
</evidence>
<keyword evidence="5" id="KW-0175">Coiled coil</keyword>
<name>A0A146KF38_9EUKA</name>
<accession>A0A146KF38</accession>
<organism evidence="7">
    <name type="scientific">Trepomonas sp. PC1</name>
    <dbReference type="NCBI Taxonomy" id="1076344"/>
    <lineage>
        <taxon>Eukaryota</taxon>
        <taxon>Metamonada</taxon>
        <taxon>Diplomonadida</taxon>
        <taxon>Hexamitidae</taxon>
        <taxon>Hexamitinae</taxon>
        <taxon>Trepomonas</taxon>
    </lineage>
</organism>
<proteinExistence type="predicted"/>
<reference evidence="7" key="1">
    <citation type="submission" date="2015-07" db="EMBL/GenBank/DDBJ databases">
        <title>Adaptation to a free-living lifestyle via gene acquisitions in the diplomonad Trepomonas sp. PC1.</title>
        <authorList>
            <person name="Xu F."/>
            <person name="Jerlstrom-Hultqvist J."/>
            <person name="Kolisko M."/>
            <person name="Simpson A.G.B."/>
            <person name="Roger A.J."/>
            <person name="Svard S.G."/>
            <person name="Andersson J.O."/>
        </authorList>
    </citation>
    <scope>NUCLEOTIDE SEQUENCE</scope>
    <source>
        <strain evidence="7">PC1</strain>
    </source>
</reference>
<evidence type="ECO:0000256" key="3">
    <source>
        <dbReference type="ARBA" id="ARBA00022833"/>
    </source>
</evidence>
<feature type="non-terminal residue" evidence="7">
    <location>
        <position position="552"/>
    </location>
</feature>
<dbReference type="InterPro" id="IPR017907">
    <property type="entry name" value="Znf_RING_CS"/>
</dbReference>
<feature type="coiled-coil region" evidence="5">
    <location>
        <begin position="409"/>
        <end position="447"/>
    </location>
</feature>
<evidence type="ECO:0000256" key="2">
    <source>
        <dbReference type="ARBA" id="ARBA00022771"/>
    </source>
</evidence>
<feature type="non-terminal residue" evidence="7">
    <location>
        <position position="1"/>
    </location>
</feature>
<dbReference type="SUPFAM" id="SSF57850">
    <property type="entry name" value="RING/U-box"/>
    <property type="match status" value="1"/>
</dbReference>
<feature type="domain" description="RING-type" evidence="6">
    <location>
        <begin position="503"/>
        <end position="542"/>
    </location>
</feature>
<evidence type="ECO:0000256" key="5">
    <source>
        <dbReference type="SAM" id="Coils"/>
    </source>
</evidence>
<dbReference type="PROSITE" id="PS50089">
    <property type="entry name" value="ZF_RING_2"/>
    <property type="match status" value="1"/>
</dbReference>
<protein>
    <submittedName>
        <fullName evidence="7">Zinc finger and RING finger domain-containing protein</fullName>
    </submittedName>
</protein>
<evidence type="ECO:0000256" key="1">
    <source>
        <dbReference type="ARBA" id="ARBA00022723"/>
    </source>
</evidence>
<dbReference type="InterPro" id="IPR013083">
    <property type="entry name" value="Znf_RING/FYVE/PHD"/>
</dbReference>
<evidence type="ECO:0000256" key="4">
    <source>
        <dbReference type="PROSITE-ProRule" id="PRU00175"/>
    </source>
</evidence>
<keyword evidence="2 4" id="KW-0863">Zinc-finger</keyword>
<dbReference type="AlphaFoldDB" id="A0A146KF38"/>
<keyword evidence="1" id="KW-0479">Metal-binding</keyword>